<dbReference type="PANTHER" id="PTHR32285">
    <property type="entry name" value="PROTEIN TRICHOME BIREFRINGENCE-LIKE 9-RELATED"/>
    <property type="match status" value="1"/>
</dbReference>
<organism evidence="3 4">
    <name type="scientific">Phtheirospermum japonicum</name>
    <dbReference type="NCBI Taxonomy" id="374723"/>
    <lineage>
        <taxon>Eukaryota</taxon>
        <taxon>Viridiplantae</taxon>
        <taxon>Streptophyta</taxon>
        <taxon>Embryophyta</taxon>
        <taxon>Tracheophyta</taxon>
        <taxon>Spermatophyta</taxon>
        <taxon>Magnoliopsida</taxon>
        <taxon>eudicotyledons</taxon>
        <taxon>Gunneridae</taxon>
        <taxon>Pentapetalae</taxon>
        <taxon>asterids</taxon>
        <taxon>lamiids</taxon>
        <taxon>Lamiales</taxon>
        <taxon>Orobanchaceae</taxon>
        <taxon>Orobanchaceae incertae sedis</taxon>
        <taxon>Phtheirospermum</taxon>
    </lineage>
</organism>
<dbReference type="Proteomes" id="UP000653305">
    <property type="component" value="Unassembled WGS sequence"/>
</dbReference>
<protein>
    <submittedName>
        <fullName evidence="3">Protein trichome birefringence-like 11</fullName>
    </submittedName>
</protein>
<dbReference type="GO" id="GO:0005794">
    <property type="term" value="C:Golgi apparatus"/>
    <property type="evidence" value="ECO:0007669"/>
    <property type="project" value="TreeGrafter"/>
</dbReference>
<comment type="similarity">
    <text evidence="1">Belongs to the PC-esterase family. TBL subfamily.</text>
</comment>
<feature type="domain" description="Trichome birefringence-like C-terminal" evidence="2">
    <location>
        <begin position="373"/>
        <end position="488"/>
    </location>
</feature>
<dbReference type="PANTHER" id="PTHR32285:SF213">
    <property type="entry name" value="PROTEIN TRICHOME BIREFRINGENCE-LIKE 11"/>
    <property type="match status" value="1"/>
</dbReference>
<sequence length="492" mass="55901">METHAKQMANDLGELNKPYPDEIHFFDEAVPTVVGDDLRFEDFSEGERYVVDIENEENRSDSNATPLGYCEEVVMESEEVISSGSPMALGLSNLPAIGEIDAVVPALEDVELIEPLSPPPETLLLLKQEKVEEEEEGVLGPTHSCPTTTISKVERKGTTVGETKKHADPYLDDHVWVIDYSRLRPPKQAHVLDFSIFRLALRARLATGHSLSFSTLLESARGSLHPIEATGGYIQLFKLGMQGQGNEKLRFQALKADDQEAYTKMVEESKNERLTMLFGKTNVLLVRLGAVVWREKMPRMMVSSHRMFRTQTCLLIHQHSHILMKMKRLMMNLMIKQSRVICLKGSRIVAAALEGRACYEHQTRLVRRTYKVQQEVNGSPITKHSGSLVFKFKDYNCTAEYYRAPFLVLQSRAPSGSPPNVKMTLKLDQMDWKGTTMLVFNTGHWWNYEKTIKVYCFFLLVIEGEYAVSTIELKNQCGSILFKTVLQWFLCI</sequence>
<evidence type="ECO:0000259" key="2">
    <source>
        <dbReference type="Pfam" id="PF13839"/>
    </source>
</evidence>
<dbReference type="InterPro" id="IPR026057">
    <property type="entry name" value="TBL_C"/>
</dbReference>
<gene>
    <name evidence="3" type="ORF">PHJA_000757900</name>
</gene>
<dbReference type="EMBL" id="BMAC01000121">
    <property type="protein sequence ID" value="GFP86141.1"/>
    <property type="molecule type" value="Genomic_DNA"/>
</dbReference>
<keyword evidence="4" id="KW-1185">Reference proteome</keyword>
<name>A0A830BVJ3_9LAMI</name>
<reference evidence="3" key="1">
    <citation type="submission" date="2020-07" db="EMBL/GenBank/DDBJ databases">
        <title>Ethylene signaling mediates host invasion by parasitic plants.</title>
        <authorList>
            <person name="Yoshida S."/>
        </authorList>
    </citation>
    <scope>NUCLEOTIDE SEQUENCE</scope>
    <source>
        <strain evidence="3">Okayama</strain>
    </source>
</reference>
<dbReference type="InterPro" id="IPR029962">
    <property type="entry name" value="TBL"/>
</dbReference>
<accession>A0A830BVJ3</accession>
<evidence type="ECO:0000313" key="3">
    <source>
        <dbReference type="EMBL" id="GFP86141.1"/>
    </source>
</evidence>
<comment type="caution">
    <text evidence="3">The sequence shown here is derived from an EMBL/GenBank/DDBJ whole genome shotgun (WGS) entry which is preliminary data.</text>
</comment>
<evidence type="ECO:0000313" key="4">
    <source>
        <dbReference type="Proteomes" id="UP000653305"/>
    </source>
</evidence>
<dbReference type="OrthoDB" id="630188at2759"/>
<dbReference type="Pfam" id="PF13839">
    <property type="entry name" value="PC-Esterase"/>
    <property type="match status" value="1"/>
</dbReference>
<proteinExistence type="inferred from homology"/>
<dbReference type="GO" id="GO:0016413">
    <property type="term" value="F:O-acetyltransferase activity"/>
    <property type="evidence" value="ECO:0007669"/>
    <property type="project" value="InterPro"/>
</dbReference>
<dbReference type="AlphaFoldDB" id="A0A830BVJ3"/>
<evidence type="ECO:0000256" key="1">
    <source>
        <dbReference type="ARBA" id="ARBA00007727"/>
    </source>
</evidence>